<sequence>MSIFLSRCVFIHCLISGSCTSHRKAVTSRRREPIDSLIEELAVSLSFSSRPRKTWIGIPQELIEAIIDDLDPSIPFPDRRALSTCAVVARSFVQPSQKKLFSTVDLRAGHHNDLSMKFSTLLCSSPHVGTYVKHLMLPYPSHGAHHILSSIPNIETLSIYPRADATNRLDSGQRHNFDLRFIFGDTPILHDDSSAIKAFSTPSLRRLELRDLCFGDPPRLFDILGNSMGLKELILCNTHFSFNSPKVLPAPPCVALTTLELFGMRTNEVDDLLLSNNTFNVTRLRTLFSDRIHRRLLQTSAFFLQELTLVDQCESENPSHDMHILYPEALDHVLPTTSSLHTLHLRVHSICAAPAILRQLGNLANMRALKRLSIAAYDVRAFREQRLSWAELDVQLAEVGSELDEVRIFYNKSTTPPRLRRCLPLLDSMGVLRLEQATAAEQWRFRQLTY</sequence>
<organism evidence="2 3">
    <name type="scientific">Mycena belliarum</name>
    <dbReference type="NCBI Taxonomy" id="1033014"/>
    <lineage>
        <taxon>Eukaryota</taxon>
        <taxon>Fungi</taxon>
        <taxon>Dikarya</taxon>
        <taxon>Basidiomycota</taxon>
        <taxon>Agaricomycotina</taxon>
        <taxon>Agaricomycetes</taxon>
        <taxon>Agaricomycetidae</taxon>
        <taxon>Agaricales</taxon>
        <taxon>Marasmiineae</taxon>
        <taxon>Mycenaceae</taxon>
        <taxon>Mycena</taxon>
    </lineage>
</organism>
<proteinExistence type="predicted"/>
<dbReference type="Proteomes" id="UP001222325">
    <property type="component" value="Unassembled WGS sequence"/>
</dbReference>
<dbReference type="SUPFAM" id="SSF52047">
    <property type="entry name" value="RNI-like"/>
    <property type="match status" value="1"/>
</dbReference>
<dbReference type="AlphaFoldDB" id="A0AAD6UKG6"/>
<reference evidence="2" key="1">
    <citation type="submission" date="2023-03" db="EMBL/GenBank/DDBJ databases">
        <title>Massive genome expansion in bonnet fungi (Mycena s.s.) driven by repeated elements and novel gene families across ecological guilds.</title>
        <authorList>
            <consortium name="Lawrence Berkeley National Laboratory"/>
            <person name="Harder C.B."/>
            <person name="Miyauchi S."/>
            <person name="Viragh M."/>
            <person name="Kuo A."/>
            <person name="Thoen E."/>
            <person name="Andreopoulos B."/>
            <person name="Lu D."/>
            <person name="Skrede I."/>
            <person name="Drula E."/>
            <person name="Henrissat B."/>
            <person name="Morin E."/>
            <person name="Kohler A."/>
            <person name="Barry K."/>
            <person name="LaButti K."/>
            <person name="Morin E."/>
            <person name="Salamov A."/>
            <person name="Lipzen A."/>
            <person name="Mereny Z."/>
            <person name="Hegedus B."/>
            <person name="Baldrian P."/>
            <person name="Stursova M."/>
            <person name="Weitz H."/>
            <person name="Taylor A."/>
            <person name="Grigoriev I.V."/>
            <person name="Nagy L.G."/>
            <person name="Martin F."/>
            <person name="Kauserud H."/>
        </authorList>
    </citation>
    <scope>NUCLEOTIDE SEQUENCE</scope>
    <source>
        <strain evidence="2">CBHHK173m</strain>
    </source>
</reference>
<name>A0AAD6UKG6_9AGAR</name>
<evidence type="ECO:0008006" key="4">
    <source>
        <dbReference type="Google" id="ProtNLM"/>
    </source>
</evidence>
<feature type="chain" id="PRO_5042223348" description="F-box domain-containing protein" evidence="1">
    <location>
        <begin position="21"/>
        <end position="450"/>
    </location>
</feature>
<evidence type="ECO:0000313" key="2">
    <source>
        <dbReference type="EMBL" id="KAJ7099944.1"/>
    </source>
</evidence>
<accession>A0AAD6UKG6</accession>
<dbReference type="Gene3D" id="3.80.10.10">
    <property type="entry name" value="Ribonuclease Inhibitor"/>
    <property type="match status" value="1"/>
</dbReference>
<protein>
    <recommendedName>
        <fullName evidence="4">F-box domain-containing protein</fullName>
    </recommendedName>
</protein>
<dbReference type="EMBL" id="JARJCN010000006">
    <property type="protein sequence ID" value="KAJ7099944.1"/>
    <property type="molecule type" value="Genomic_DNA"/>
</dbReference>
<feature type="signal peptide" evidence="1">
    <location>
        <begin position="1"/>
        <end position="20"/>
    </location>
</feature>
<gene>
    <name evidence="2" type="ORF">B0H15DRAFT_502824</name>
</gene>
<comment type="caution">
    <text evidence="2">The sequence shown here is derived from an EMBL/GenBank/DDBJ whole genome shotgun (WGS) entry which is preliminary data.</text>
</comment>
<dbReference type="InterPro" id="IPR032675">
    <property type="entry name" value="LRR_dom_sf"/>
</dbReference>
<keyword evidence="1" id="KW-0732">Signal</keyword>
<evidence type="ECO:0000256" key="1">
    <source>
        <dbReference type="SAM" id="SignalP"/>
    </source>
</evidence>
<keyword evidence="3" id="KW-1185">Reference proteome</keyword>
<dbReference type="PROSITE" id="PS51257">
    <property type="entry name" value="PROKAR_LIPOPROTEIN"/>
    <property type="match status" value="1"/>
</dbReference>
<evidence type="ECO:0000313" key="3">
    <source>
        <dbReference type="Proteomes" id="UP001222325"/>
    </source>
</evidence>